<dbReference type="InterPro" id="IPR013517">
    <property type="entry name" value="FG-GAP"/>
</dbReference>
<dbReference type="EMBL" id="BMNT01000040">
    <property type="protein sequence ID" value="GGL10564.1"/>
    <property type="molecule type" value="Genomic_DNA"/>
</dbReference>
<dbReference type="InterPro" id="IPR028994">
    <property type="entry name" value="Integrin_alpha_N"/>
</dbReference>
<dbReference type="RefSeq" id="WP_189166503.1">
    <property type="nucleotide sequence ID" value="NZ_BMNT01000040.1"/>
</dbReference>
<dbReference type="Pfam" id="PF13517">
    <property type="entry name" value="FG-GAP_3"/>
    <property type="match status" value="1"/>
</dbReference>
<dbReference type="PANTHER" id="PTHR46580">
    <property type="entry name" value="SENSOR KINASE-RELATED"/>
    <property type="match status" value="1"/>
</dbReference>
<dbReference type="Proteomes" id="UP000645217">
    <property type="component" value="Unassembled WGS sequence"/>
</dbReference>
<name>A0A917RIX9_9ACTN</name>
<protein>
    <recommendedName>
        <fullName evidence="2">Aldos-2-ulose dehydratase beta-propeller domain-containing protein</fullName>
    </recommendedName>
</protein>
<proteinExistence type="predicted"/>
<dbReference type="Pfam" id="PF01839">
    <property type="entry name" value="FG-GAP"/>
    <property type="match status" value="1"/>
</dbReference>
<dbReference type="Pfam" id="PF22301">
    <property type="entry name" value="AUDH_beta_propeller"/>
    <property type="match status" value="1"/>
</dbReference>
<dbReference type="AlphaFoldDB" id="A0A917RIX9"/>
<evidence type="ECO:0000256" key="1">
    <source>
        <dbReference type="ARBA" id="ARBA00022729"/>
    </source>
</evidence>
<gene>
    <name evidence="3" type="ORF">GCM10007964_60930</name>
</gene>
<keyword evidence="4" id="KW-1185">Reference proteome</keyword>
<reference evidence="3" key="2">
    <citation type="submission" date="2020-09" db="EMBL/GenBank/DDBJ databases">
        <authorList>
            <person name="Sun Q."/>
            <person name="Ohkuma M."/>
        </authorList>
    </citation>
    <scope>NUCLEOTIDE SEQUENCE</scope>
    <source>
        <strain evidence="3">JCM 13064</strain>
    </source>
</reference>
<feature type="domain" description="Aldos-2-ulose dehydratase beta-propeller" evidence="2">
    <location>
        <begin position="105"/>
        <end position="288"/>
    </location>
</feature>
<accession>A0A917RIX9</accession>
<evidence type="ECO:0000259" key="2">
    <source>
        <dbReference type="Pfam" id="PF22301"/>
    </source>
</evidence>
<sequence length="409" mass="45538">MVSALTPPEFTAEVVADRLRDGYWLEAPDIDGDGTPDLFGYGLRLGEIYWYHNDGAWTRRLLTDGFRMPVGADFGDISGNGLPDVVVCHELYGPIGTIHDPDPRGGKIDWIENPGAADKHPGRWKRHYIGRATGMHRLRVGHFTRTDRLEVIGLPIVAVNDVHGVLPVVLFTQPDDVYQATEWPMTVIDDTSFRMIHGAEKKKGLVPGSDLDSLLLASDEGVTWLHYDPEAREWRKTLIGSGELTQFPRTGFRGSGDMDAGRLGDDPMAYVAALEPFHGNTVAVYVKDGEQGPWQRFVLDVYGDPNENGEGPGHQVVCADFDGDGDEEFLVALRGPWPWQGVMYYKAVDARRGIFVKWRVADESVARIALADFNGDGRPDFATIAYSVQNYYVAEEPRLMVHRNRMPIG</sequence>
<evidence type="ECO:0000313" key="4">
    <source>
        <dbReference type="Proteomes" id="UP000645217"/>
    </source>
</evidence>
<dbReference type="InterPro" id="IPR054583">
    <property type="entry name" value="Beta-prop_AUDH"/>
</dbReference>
<organism evidence="3 4">
    <name type="scientific">Sphaerisporangium melleum</name>
    <dbReference type="NCBI Taxonomy" id="321316"/>
    <lineage>
        <taxon>Bacteria</taxon>
        <taxon>Bacillati</taxon>
        <taxon>Actinomycetota</taxon>
        <taxon>Actinomycetes</taxon>
        <taxon>Streptosporangiales</taxon>
        <taxon>Streptosporangiaceae</taxon>
        <taxon>Sphaerisporangium</taxon>
    </lineage>
</organism>
<keyword evidence="1" id="KW-0732">Signal</keyword>
<dbReference type="SUPFAM" id="SSF69318">
    <property type="entry name" value="Integrin alpha N-terminal domain"/>
    <property type="match status" value="1"/>
</dbReference>
<dbReference type="Gene3D" id="2.130.10.130">
    <property type="entry name" value="Integrin alpha, N-terminal"/>
    <property type="match status" value="1"/>
</dbReference>
<reference evidence="3" key="1">
    <citation type="journal article" date="2014" name="Int. J. Syst. Evol. Microbiol.">
        <title>Complete genome sequence of Corynebacterium casei LMG S-19264T (=DSM 44701T), isolated from a smear-ripened cheese.</title>
        <authorList>
            <consortium name="US DOE Joint Genome Institute (JGI-PGF)"/>
            <person name="Walter F."/>
            <person name="Albersmeier A."/>
            <person name="Kalinowski J."/>
            <person name="Ruckert C."/>
        </authorList>
    </citation>
    <scope>NUCLEOTIDE SEQUENCE</scope>
    <source>
        <strain evidence="3">JCM 13064</strain>
    </source>
</reference>
<evidence type="ECO:0000313" key="3">
    <source>
        <dbReference type="EMBL" id="GGL10564.1"/>
    </source>
</evidence>
<comment type="caution">
    <text evidence="3">The sequence shown here is derived from an EMBL/GenBank/DDBJ whole genome shotgun (WGS) entry which is preliminary data.</text>
</comment>